<feature type="region of interest" description="Disordered" evidence="1">
    <location>
        <begin position="39"/>
        <end position="60"/>
    </location>
</feature>
<sequence length="60" mass="6368">MCAESGPDVPTETASVAEVVEWQTRTFEGRVAQAVRVQVPPSAPNPTVQSRAQDAAHIGH</sequence>
<keyword evidence="3" id="KW-1185">Reference proteome</keyword>
<gene>
    <name evidence="2" type="ORF">NSPZN2_11076</name>
</gene>
<protein>
    <submittedName>
        <fullName evidence="2">Uncharacterized protein</fullName>
    </submittedName>
</protein>
<proteinExistence type="predicted"/>
<dbReference type="Proteomes" id="UP000675880">
    <property type="component" value="Unassembled WGS sequence"/>
</dbReference>
<reference evidence="2 3" key="1">
    <citation type="submission" date="2021-02" db="EMBL/GenBank/DDBJ databases">
        <authorList>
            <person name="Han P."/>
        </authorList>
    </citation>
    <scope>NUCLEOTIDE SEQUENCE [LARGE SCALE GENOMIC DNA]</scope>
    <source>
        <strain evidence="2">Candidatus Nitrospira sp. ZN2</strain>
    </source>
</reference>
<evidence type="ECO:0000313" key="3">
    <source>
        <dbReference type="Proteomes" id="UP000675880"/>
    </source>
</evidence>
<evidence type="ECO:0000256" key="1">
    <source>
        <dbReference type="SAM" id="MobiDB-lite"/>
    </source>
</evidence>
<name>A0ABM8QPC4_9BACT</name>
<organism evidence="2 3">
    <name type="scientific">Nitrospira defluvii</name>
    <dbReference type="NCBI Taxonomy" id="330214"/>
    <lineage>
        <taxon>Bacteria</taxon>
        <taxon>Pseudomonadati</taxon>
        <taxon>Nitrospirota</taxon>
        <taxon>Nitrospiria</taxon>
        <taxon>Nitrospirales</taxon>
        <taxon>Nitrospiraceae</taxon>
        <taxon>Nitrospira</taxon>
    </lineage>
</organism>
<evidence type="ECO:0000313" key="2">
    <source>
        <dbReference type="EMBL" id="CAE6708060.1"/>
    </source>
</evidence>
<accession>A0ABM8QPC4</accession>
<dbReference type="EMBL" id="CAJNBJ010000001">
    <property type="protein sequence ID" value="CAE6708060.1"/>
    <property type="molecule type" value="Genomic_DNA"/>
</dbReference>
<comment type="caution">
    <text evidence="2">The sequence shown here is derived from an EMBL/GenBank/DDBJ whole genome shotgun (WGS) entry which is preliminary data.</text>
</comment>